<evidence type="ECO:0000313" key="2">
    <source>
        <dbReference type="EMBL" id="AAR26836.1"/>
    </source>
</evidence>
<proteinExistence type="predicted"/>
<name>Q6XM75_9PHYC</name>
<dbReference type="KEGG" id="vg:41332284"/>
<protein>
    <submittedName>
        <fullName evidence="2">FirrV-1-A12</fullName>
    </submittedName>
</protein>
<dbReference type="SUPFAM" id="SSF52540">
    <property type="entry name" value="P-loop containing nucleoside triphosphate hydrolases"/>
    <property type="match status" value="1"/>
</dbReference>
<dbReference type="InterPro" id="IPR027417">
    <property type="entry name" value="P-loop_NTPase"/>
</dbReference>
<dbReference type="InterPro" id="IPR006758">
    <property type="entry name" value="A32L"/>
</dbReference>
<feature type="compositionally biased region" description="Polar residues" evidence="1">
    <location>
        <begin position="255"/>
        <end position="275"/>
    </location>
</feature>
<dbReference type="RefSeq" id="YP_009665688.1">
    <property type="nucleotide sequence ID" value="NC_043254.1"/>
</dbReference>
<sequence>MDERTIKLSAFNAKAACSKHFNAVVIGKKHTGKSTLIKDILYNVHKQKVPRICVFSGTEESNGFYREFIPDLFIFDDSMVEEKLTQIVESQKKIGMQKQLGECGDDVDSRIVVVLDDVGYKKNTLKCEILRQIFMNGRHHQISLIVACQYCMDLAIDLRTNADYVFVLKQNNMNSIKNLHETYFGSFEKKKDFQTVLEACTADYQCLVLDNTKPSTNTTDVCFWYKAKYGKEYKFGCPLLWEYHGRWYMSEKQRYQSQQKTKPSRSRTGTHQQQLVVHKATSGPAGNAAAGNAAAGTAGTAE</sequence>
<dbReference type="EMBL" id="AY225133">
    <property type="protein sequence ID" value="AAR26836.1"/>
    <property type="molecule type" value="Genomic_DNA"/>
</dbReference>
<dbReference type="Gene3D" id="3.40.50.300">
    <property type="entry name" value="P-loop containing nucleotide triphosphate hydrolases"/>
    <property type="match status" value="1"/>
</dbReference>
<reference evidence="2" key="2">
    <citation type="submission" date="2003-01" db="EMBL/GenBank/DDBJ databases">
        <title>Partial Nucleotide Sequence of the Feldmannia irregularis Virus FirrV-1 Genome: On the Evolution of Large Phaeoviral Genomes.</title>
        <authorList>
            <person name="Delaroque N."/>
            <person name="Knippers R."/>
            <person name="Mueller D.G."/>
            <person name="Boland W."/>
        </authorList>
    </citation>
    <scope>NUCLEOTIDE SEQUENCE</scope>
    <source>
        <strain evidence="2">FirrV-1</strain>
    </source>
</reference>
<accession>Q6XM75</accession>
<dbReference type="Pfam" id="PF04665">
    <property type="entry name" value="Pox_A32"/>
    <property type="match status" value="1"/>
</dbReference>
<reference evidence="2" key="1">
    <citation type="journal article" date="2003" name="J. Mol. Evol.">
        <title>Comparisons of two large phaeoviral genomes and evolutionary implications.</title>
        <authorList>
            <person name="Delaroque N."/>
            <person name="Boland W."/>
            <person name="Muller D.G."/>
            <person name="Knippers R."/>
        </authorList>
    </citation>
    <scope>NUCLEOTIDE SEQUENCE</scope>
    <source>
        <strain evidence="2">FirrV-1</strain>
    </source>
</reference>
<feature type="compositionally biased region" description="Low complexity" evidence="1">
    <location>
        <begin position="285"/>
        <end position="302"/>
    </location>
</feature>
<feature type="region of interest" description="Disordered" evidence="1">
    <location>
        <begin position="255"/>
        <end position="302"/>
    </location>
</feature>
<evidence type="ECO:0000256" key="1">
    <source>
        <dbReference type="SAM" id="MobiDB-lite"/>
    </source>
</evidence>
<dbReference type="GeneID" id="41332284"/>
<organism evidence="2">
    <name type="scientific">Feldmannia irregularis virus a</name>
    <dbReference type="NCBI Taxonomy" id="231992"/>
    <lineage>
        <taxon>Viruses</taxon>
        <taxon>Varidnaviria</taxon>
        <taxon>Bamfordvirae</taxon>
        <taxon>Nucleocytoviricota</taxon>
        <taxon>Megaviricetes</taxon>
        <taxon>Algavirales</taxon>
        <taxon>Phycodnaviridae</taxon>
        <taxon>Phaeovirus</taxon>
        <taxon>Phaeovirus irregularis</taxon>
    </lineage>
</organism>